<keyword evidence="1" id="KW-0175">Coiled coil</keyword>
<evidence type="ECO:0000313" key="2">
    <source>
        <dbReference type="EMBL" id="CAG8764236.1"/>
    </source>
</evidence>
<organism evidence="2 3">
    <name type="scientific">Racocetra fulgida</name>
    <dbReference type="NCBI Taxonomy" id="60492"/>
    <lineage>
        <taxon>Eukaryota</taxon>
        <taxon>Fungi</taxon>
        <taxon>Fungi incertae sedis</taxon>
        <taxon>Mucoromycota</taxon>
        <taxon>Glomeromycotina</taxon>
        <taxon>Glomeromycetes</taxon>
        <taxon>Diversisporales</taxon>
        <taxon>Gigasporaceae</taxon>
        <taxon>Racocetra</taxon>
    </lineage>
</organism>
<gene>
    <name evidence="2" type="ORF">RFULGI_LOCUS14548</name>
</gene>
<dbReference type="EMBL" id="CAJVPZ010042697">
    <property type="protein sequence ID" value="CAG8764236.1"/>
    <property type="molecule type" value="Genomic_DNA"/>
</dbReference>
<proteinExistence type="predicted"/>
<dbReference type="AlphaFoldDB" id="A0A9N9J415"/>
<sequence length="228" mass="27074">MLQNDKNEIMNLKNYYENEILNLKTHYENETLYLKNYHKSEILKLENNYNQIQNNYNIETNNLNNKIFLLEQKLKNLSIDLFSNNFKKNIENLSNLLYKKQYEEKCFPPTDPNKFMDMMNFSNLKLFVLMFFNAFKSDNNQSLKSIEKLKIRIIISNILKILFVSSNNVSLFKTGLISINHLNNALSNELRNNLISYNSRKLEWKNISDILSLSTESLIESLSVHMYD</sequence>
<dbReference type="Proteomes" id="UP000789396">
    <property type="component" value="Unassembled WGS sequence"/>
</dbReference>
<evidence type="ECO:0000313" key="3">
    <source>
        <dbReference type="Proteomes" id="UP000789396"/>
    </source>
</evidence>
<reference evidence="2" key="1">
    <citation type="submission" date="2021-06" db="EMBL/GenBank/DDBJ databases">
        <authorList>
            <person name="Kallberg Y."/>
            <person name="Tangrot J."/>
            <person name="Rosling A."/>
        </authorList>
    </citation>
    <scope>NUCLEOTIDE SEQUENCE</scope>
    <source>
        <strain evidence="2">IN212</strain>
    </source>
</reference>
<feature type="coiled-coil region" evidence="1">
    <location>
        <begin position="35"/>
        <end position="80"/>
    </location>
</feature>
<protein>
    <submittedName>
        <fullName evidence="2">8853_t:CDS:1</fullName>
    </submittedName>
</protein>
<feature type="non-terminal residue" evidence="2">
    <location>
        <position position="1"/>
    </location>
</feature>
<keyword evidence="3" id="KW-1185">Reference proteome</keyword>
<comment type="caution">
    <text evidence="2">The sequence shown here is derived from an EMBL/GenBank/DDBJ whole genome shotgun (WGS) entry which is preliminary data.</text>
</comment>
<name>A0A9N9J415_9GLOM</name>
<accession>A0A9N9J415</accession>
<evidence type="ECO:0000256" key="1">
    <source>
        <dbReference type="SAM" id="Coils"/>
    </source>
</evidence>